<comment type="catalytic activity">
    <reaction evidence="1">
        <text>3-phosphoshikimate + phosphoenolpyruvate = 5-O-(1-carboxyvinyl)-3-phosphoshikimate + phosphate</text>
        <dbReference type="Rhea" id="RHEA:21256"/>
        <dbReference type="ChEBI" id="CHEBI:43474"/>
        <dbReference type="ChEBI" id="CHEBI:57701"/>
        <dbReference type="ChEBI" id="CHEBI:58702"/>
        <dbReference type="ChEBI" id="CHEBI:145989"/>
        <dbReference type="EC" id="2.5.1.19"/>
    </reaction>
</comment>
<feature type="binding site" evidence="1">
    <location>
        <position position="24"/>
    </location>
    <ligand>
        <name>3-phosphoshikimate</name>
        <dbReference type="ChEBI" id="CHEBI:145989"/>
    </ligand>
</feature>
<comment type="caution">
    <text evidence="1">Lacks conserved residue(s) required for the propagation of feature annotation.</text>
</comment>
<comment type="subunit">
    <text evidence="1">Monomer.</text>
</comment>
<feature type="binding site" evidence="1">
    <location>
        <position position="124"/>
    </location>
    <ligand>
        <name>phosphoenolpyruvate</name>
        <dbReference type="ChEBI" id="CHEBI:58702"/>
    </ligand>
</feature>
<feature type="binding site" evidence="1">
    <location>
        <position position="25"/>
    </location>
    <ligand>
        <name>3-phosphoshikimate</name>
        <dbReference type="ChEBI" id="CHEBI:145989"/>
    </ligand>
</feature>
<comment type="similarity">
    <text evidence="1">Belongs to the EPSP synthase family.</text>
</comment>
<keyword evidence="1" id="KW-0963">Cytoplasm</keyword>
<name>A0ABS6ECQ4_9CLOT</name>
<feature type="binding site" evidence="1">
    <location>
        <position position="24"/>
    </location>
    <ligand>
        <name>phosphoenolpyruvate</name>
        <dbReference type="ChEBI" id="CHEBI:58702"/>
    </ligand>
</feature>
<comment type="function">
    <text evidence="1">Catalyzes the transfer of the enolpyruvyl moiety of phosphoenolpyruvate (PEP) to the 5-hydroxyl of shikimate-3-phosphate (S3P) to produce enolpyruvyl shikimate-3-phosphate and inorganic phosphate.</text>
</comment>
<accession>A0ABS6ECQ4</accession>
<comment type="caution">
    <text evidence="3">The sequence shown here is derived from an EMBL/GenBank/DDBJ whole genome shotgun (WGS) entry which is preliminary data.</text>
</comment>
<dbReference type="CDD" id="cd01556">
    <property type="entry name" value="EPSP_synthase"/>
    <property type="match status" value="1"/>
</dbReference>
<evidence type="ECO:0000259" key="2">
    <source>
        <dbReference type="Pfam" id="PF00275"/>
    </source>
</evidence>
<keyword evidence="1" id="KW-0028">Amino-acid biosynthesis</keyword>
<evidence type="ECO:0000313" key="4">
    <source>
        <dbReference type="Proteomes" id="UP000726170"/>
    </source>
</evidence>
<dbReference type="PROSITE" id="PS00885">
    <property type="entry name" value="EPSP_SYNTHASE_2"/>
    <property type="match status" value="1"/>
</dbReference>
<feature type="active site" description="Proton acceptor" evidence="1">
    <location>
        <position position="315"/>
    </location>
</feature>
<evidence type="ECO:0000313" key="3">
    <source>
        <dbReference type="EMBL" id="MBU5482971.1"/>
    </source>
</evidence>
<dbReference type="EC" id="2.5.1.19" evidence="1"/>
<feature type="binding site" evidence="1">
    <location>
        <position position="342"/>
    </location>
    <ligand>
        <name>3-phosphoshikimate</name>
        <dbReference type="ChEBI" id="CHEBI:145989"/>
    </ligand>
</feature>
<feature type="binding site" evidence="1">
    <location>
        <position position="315"/>
    </location>
    <ligand>
        <name>3-phosphoshikimate</name>
        <dbReference type="ChEBI" id="CHEBI:145989"/>
    </ligand>
</feature>
<feature type="binding site" evidence="1">
    <location>
        <position position="390"/>
    </location>
    <ligand>
        <name>phosphoenolpyruvate</name>
        <dbReference type="ChEBI" id="CHEBI:58702"/>
    </ligand>
</feature>
<feature type="binding site" evidence="1">
    <location>
        <position position="168"/>
    </location>
    <ligand>
        <name>3-phosphoshikimate</name>
        <dbReference type="ChEBI" id="CHEBI:145989"/>
    </ligand>
</feature>
<dbReference type="EMBL" id="JAHLQF010000001">
    <property type="protein sequence ID" value="MBU5482971.1"/>
    <property type="molecule type" value="Genomic_DNA"/>
</dbReference>
<dbReference type="InterPro" id="IPR001986">
    <property type="entry name" value="Enolpyruvate_Tfrase_dom"/>
</dbReference>
<dbReference type="InterPro" id="IPR006264">
    <property type="entry name" value="EPSP_synthase"/>
</dbReference>
<dbReference type="PROSITE" id="PS00104">
    <property type="entry name" value="EPSP_SYNTHASE_1"/>
    <property type="match status" value="1"/>
</dbReference>
<organism evidence="3 4">
    <name type="scientific">Clostridium mobile</name>
    <dbReference type="NCBI Taxonomy" id="2841512"/>
    <lineage>
        <taxon>Bacteria</taxon>
        <taxon>Bacillati</taxon>
        <taxon>Bacillota</taxon>
        <taxon>Clostridia</taxon>
        <taxon>Eubacteriales</taxon>
        <taxon>Clostridiaceae</taxon>
        <taxon>Clostridium</taxon>
    </lineage>
</organism>
<comment type="subcellular location">
    <subcellularLocation>
        <location evidence="1">Cytoplasm</location>
    </subcellularLocation>
</comment>
<dbReference type="Proteomes" id="UP000726170">
    <property type="component" value="Unassembled WGS sequence"/>
</dbReference>
<dbReference type="HAMAP" id="MF_00210">
    <property type="entry name" value="EPSP_synth"/>
    <property type="match status" value="1"/>
</dbReference>
<feature type="binding site" evidence="1">
    <location>
        <position position="29"/>
    </location>
    <ligand>
        <name>3-phosphoshikimate</name>
        <dbReference type="ChEBI" id="CHEBI:145989"/>
    </ligand>
</feature>
<keyword evidence="1" id="KW-0057">Aromatic amino acid biosynthesis</keyword>
<dbReference type="PANTHER" id="PTHR21090">
    <property type="entry name" value="AROM/DEHYDROQUINATE SYNTHASE"/>
    <property type="match status" value="1"/>
</dbReference>
<feature type="binding site" evidence="1">
    <location>
        <position position="96"/>
    </location>
    <ligand>
        <name>phosphoenolpyruvate</name>
        <dbReference type="ChEBI" id="CHEBI:58702"/>
    </ligand>
</feature>
<proteinExistence type="inferred from homology"/>
<dbReference type="InterPro" id="IPR023193">
    <property type="entry name" value="EPSP_synthase_CS"/>
</dbReference>
<gene>
    <name evidence="1 3" type="primary">aroA</name>
    <name evidence="3" type="ORF">KQI86_01450</name>
</gene>
<reference evidence="3 4" key="1">
    <citation type="submission" date="2021-06" db="EMBL/GenBank/DDBJ databases">
        <authorList>
            <person name="Sun Q."/>
            <person name="Li D."/>
        </authorList>
    </citation>
    <scope>NUCLEOTIDE SEQUENCE [LARGE SCALE GENOMIC DNA]</scope>
    <source>
        <strain evidence="3 4">MSJ-11</strain>
    </source>
</reference>
<dbReference type="PANTHER" id="PTHR21090:SF5">
    <property type="entry name" value="PENTAFUNCTIONAL AROM POLYPEPTIDE"/>
    <property type="match status" value="1"/>
</dbReference>
<dbReference type="Pfam" id="PF00275">
    <property type="entry name" value="EPSP_synthase"/>
    <property type="match status" value="1"/>
</dbReference>
<feature type="binding site" evidence="1">
    <location>
        <position position="170"/>
    </location>
    <ligand>
        <name>3-phosphoshikimate</name>
        <dbReference type="ChEBI" id="CHEBI:145989"/>
    </ligand>
</feature>
<dbReference type="NCBIfam" id="TIGR01356">
    <property type="entry name" value="aroA"/>
    <property type="match status" value="1"/>
</dbReference>
<comment type="pathway">
    <text evidence="1">Metabolic intermediate biosynthesis; chorismate biosynthesis; chorismate from D-erythrose 4-phosphate and phosphoenolpyruvate: step 6/7.</text>
</comment>
<feature type="binding site" evidence="1">
    <location>
        <position position="346"/>
    </location>
    <ligand>
        <name>phosphoenolpyruvate</name>
        <dbReference type="ChEBI" id="CHEBI:58702"/>
    </ligand>
</feature>
<dbReference type="GO" id="GO:0003866">
    <property type="term" value="F:3-phosphoshikimate 1-carboxyvinyltransferase activity"/>
    <property type="evidence" value="ECO:0007669"/>
    <property type="project" value="UniProtKB-EC"/>
</dbReference>
<feature type="binding site" evidence="1">
    <location>
        <position position="170"/>
    </location>
    <ligand>
        <name>phosphoenolpyruvate</name>
        <dbReference type="ChEBI" id="CHEBI:58702"/>
    </ligand>
</feature>
<sequence>MDDVLTLGGYKENVSGTYILPGDKSIAHRSLIIGGLPKGQYKIFNFPNSKDCNVTLNCMTKLGMEIKKIDDILYVESPGYQNFNKKIEELNCKNSGTTIRLLSGVLSALNIEGRLIGDNSLSKRPMDRITMPLIKMGANIVSNSGNLPLTFKKSKGLEGIAYNMPIASAQVKSCLLISGFLSYGTTAVKEKLPTRDHTERLFKYIGADIDVVDDLIKIKNSSIKSKDIVVPGDISSAAFLISLALLGKGNSIKIEKLLLNERRRRYLDILIKMGANINYIIEDVMNNEEIGTVEVKSSNLKGVIIEEEEIPHIIDEIPMLSVLAAFSQGDTIIKSVEELKYKESNRIEAIISNLNECGVEAYFDSGNLIIKGGNSYFHKDINLDSYNDHRIAMSFLSVAMKNHGRTKIKNWSCSEISFPNSIDYFKDFVRII</sequence>
<feature type="domain" description="Enolpyruvate transferase" evidence="2">
    <location>
        <begin position="12"/>
        <end position="423"/>
    </location>
</feature>
<keyword evidence="1 3" id="KW-0808">Transferase</keyword>
<evidence type="ECO:0000256" key="1">
    <source>
        <dbReference type="HAMAP-Rule" id="MF_00210"/>
    </source>
</evidence>
<keyword evidence="4" id="KW-1185">Reference proteome</keyword>
<dbReference type="PIRSF" id="PIRSF000505">
    <property type="entry name" value="EPSPS"/>
    <property type="match status" value="1"/>
</dbReference>
<protein>
    <recommendedName>
        <fullName evidence="1">3-phosphoshikimate 1-carboxyvinyltransferase</fullName>
        <ecNumber evidence="1">2.5.1.19</ecNumber>
    </recommendedName>
    <alternativeName>
        <fullName evidence="1">5-enolpyruvylshikimate-3-phosphate synthase</fullName>
        <shortName evidence="1">EPSP synthase</shortName>
        <shortName evidence="1">EPSPS</shortName>
    </alternativeName>
</protein>